<accession>A0A2M4D7J0</accession>
<proteinExistence type="predicted"/>
<evidence type="ECO:0000313" key="1">
    <source>
        <dbReference type="EMBL" id="MBW73545.1"/>
    </source>
</evidence>
<protein>
    <submittedName>
        <fullName evidence="1">Putative secreted protein</fullName>
    </submittedName>
</protein>
<dbReference type="AlphaFoldDB" id="A0A2M4D7J0"/>
<organism evidence="1">
    <name type="scientific">Anopheles darlingi</name>
    <name type="common">Mosquito</name>
    <dbReference type="NCBI Taxonomy" id="43151"/>
    <lineage>
        <taxon>Eukaryota</taxon>
        <taxon>Metazoa</taxon>
        <taxon>Ecdysozoa</taxon>
        <taxon>Arthropoda</taxon>
        <taxon>Hexapoda</taxon>
        <taxon>Insecta</taxon>
        <taxon>Pterygota</taxon>
        <taxon>Neoptera</taxon>
        <taxon>Endopterygota</taxon>
        <taxon>Diptera</taxon>
        <taxon>Nematocera</taxon>
        <taxon>Culicoidea</taxon>
        <taxon>Culicidae</taxon>
        <taxon>Anophelinae</taxon>
        <taxon>Anopheles</taxon>
    </lineage>
</organism>
<sequence>MFFVQWPNSCAIARWCSADWLRLCSRKDKVLESVSMALVIRSMMPDIFSFVSNPSVCRMLMKMCFTSLSGQLCCSSSSASYTISAMVS</sequence>
<dbReference type="EMBL" id="GGFL01009367">
    <property type="protein sequence ID" value="MBW73545.1"/>
    <property type="molecule type" value="Transcribed_RNA"/>
</dbReference>
<reference evidence="1" key="1">
    <citation type="submission" date="2018-01" db="EMBL/GenBank/DDBJ databases">
        <title>An insight into the sialome of Amazonian anophelines.</title>
        <authorList>
            <person name="Ribeiro J.M."/>
            <person name="Scarpassa V."/>
            <person name="Calvo E."/>
        </authorList>
    </citation>
    <scope>NUCLEOTIDE SEQUENCE</scope>
</reference>
<name>A0A2M4D7J0_ANODA</name>